<feature type="transmembrane region" description="Helical" evidence="6">
    <location>
        <begin position="409"/>
        <end position="426"/>
    </location>
</feature>
<dbReference type="Proteomes" id="UP001610446">
    <property type="component" value="Unassembled WGS sequence"/>
</dbReference>
<dbReference type="SUPFAM" id="SSF103473">
    <property type="entry name" value="MFS general substrate transporter"/>
    <property type="match status" value="1"/>
</dbReference>
<evidence type="ECO:0000313" key="9">
    <source>
        <dbReference type="Proteomes" id="UP001610446"/>
    </source>
</evidence>
<keyword evidence="3 6" id="KW-1133">Transmembrane helix</keyword>
<feature type="transmembrane region" description="Helical" evidence="6">
    <location>
        <begin position="326"/>
        <end position="345"/>
    </location>
</feature>
<feature type="domain" description="Major facilitator superfamily (MFS) profile" evidence="7">
    <location>
        <begin position="95"/>
        <end position="522"/>
    </location>
</feature>
<evidence type="ECO:0000256" key="6">
    <source>
        <dbReference type="SAM" id="Phobius"/>
    </source>
</evidence>
<feature type="region of interest" description="Disordered" evidence="5">
    <location>
        <begin position="27"/>
        <end position="52"/>
    </location>
</feature>
<keyword evidence="4 6" id="KW-0472">Membrane</keyword>
<proteinExistence type="predicted"/>
<dbReference type="PANTHER" id="PTHR23502">
    <property type="entry name" value="MAJOR FACILITATOR SUPERFAMILY"/>
    <property type="match status" value="1"/>
</dbReference>
<comment type="subcellular location">
    <subcellularLocation>
        <location evidence="1">Membrane</location>
        <topology evidence="1">Multi-pass membrane protein</topology>
    </subcellularLocation>
</comment>
<comment type="caution">
    <text evidence="8">The sequence shown here is derived from an EMBL/GenBank/DDBJ whole genome shotgun (WGS) entry which is preliminary data.</text>
</comment>
<keyword evidence="2 6" id="KW-0812">Transmembrane</keyword>
<evidence type="ECO:0000256" key="3">
    <source>
        <dbReference type="ARBA" id="ARBA00022989"/>
    </source>
</evidence>
<dbReference type="PROSITE" id="PS50850">
    <property type="entry name" value="MFS"/>
    <property type="match status" value="1"/>
</dbReference>
<protein>
    <submittedName>
        <fullName evidence="8">Bicyclomycin resistance protein</fullName>
    </submittedName>
</protein>
<evidence type="ECO:0000313" key="8">
    <source>
        <dbReference type="EMBL" id="KAL2828339.1"/>
    </source>
</evidence>
<feature type="transmembrane region" description="Helical" evidence="6">
    <location>
        <begin position="498"/>
        <end position="520"/>
    </location>
</feature>
<dbReference type="InterPro" id="IPR036259">
    <property type="entry name" value="MFS_trans_sf"/>
</dbReference>
<evidence type="ECO:0000259" key="7">
    <source>
        <dbReference type="PROSITE" id="PS50850"/>
    </source>
</evidence>
<dbReference type="InterPro" id="IPR020846">
    <property type="entry name" value="MFS_dom"/>
</dbReference>
<sequence length="532" mass="57891">MDLVSCLGFTYRLQCTDKTIAKMPIASETNCSEMDPAGPEQGRSDPEKDQGGLWMGAGKRIPRFLPDPDQYIVEFDGPEDPAHPQNWTLGVKLYNATIACLGTLVVSFTSAIFTPGTAAASRAFGVGVEVGRLSTTLYVLGFAFGPLIWAPASELIGRRWPLTIGMLGDAIFTIASATSKDVQTLIICRFFAGVFGASQLSVVPAVLADLYDDIRRGIAISLYALTVFVGPFAAPFIGGFITTSSLGWRWTLYIPAFMGFASGISQLLTLKETYPAVILVSKAATLRKQTGNWAIHAKYEELDVDFGELITKYFTRPLRMLVTEPILLLITMYMSFIYGIVYGLLGAYPYVFEDIYRMTPGVAGLAFIGLIIGLLLACTFVVSHALYVRRSAVDGKLPPPEWRLFPPRIGAPIFAVGIFWFGWTAFTPSIHWMSPIAASVFIGFGVLSIFLPCFNYLIDAYLPLAASAVAANIILRSAVAAAFPLFSKQMFSNLGVQWAGTLLGCLAAIMIPIPFVFRIYGARLRGKSKLAP</sequence>
<feature type="transmembrane region" description="Helical" evidence="6">
    <location>
        <begin position="184"/>
        <end position="208"/>
    </location>
</feature>
<evidence type="ECO:0000256" key="1">
    <source>
        <dbReference type="ARBA" id="ARBA00004141"/>
    </source>
</evidence>
<feature type="transmembrane region" description="Helical" evidence="6">
    <location>
        <begin position="365"/>
        <end position="388"/>
    </location>
</feature>
<name>A0ABR4IKN9_9EURO</name>
<keyword evidence="9" id="KW-1185">Reference proteome</keyword>
<feature type="transmembrane region" description="Helical" evidence="6">
    <location>
        <begin position="93"/>
        <end position="113"/>
    </location>
</feature>
<evidence type="ECO:0000256" key="5">
    <source>
        <dbReference type="SAM" id="MobiDB-lite"/>
    </source>
</evidence>
<gene>
    <name evidence="8" type="ORF">BJY01DRAFT_228515</name>
</gene>
<evidence type="ECO:0000256" key="2">
    <source>
        <dbReference type="ARBA" id="ARBA00022692"/>
    </source>
</evidence>
<feature type="transmembrane region" description="Helical" evidence="6">
    <location>
        <begin position="133"/>
        <end position="152"/>
    </location>
</feature>
<dbReference type="PANTHER" id="PTHR23502:SF138">
    <property type="entry name" value="MAJOR FACILITATOR SUPERFAMILY (MFS) PROFILE DOMAIN-CONTAINING PROTEIN-RELATED"/>
    <property type="match status" value="1"/>
</dbReference>
<feature type="transmembrane region" description="Helical" evidence="6">
    <location>
        <begin position="461"/>
        <end position="486"/>
    </location>
</feature>
<dbReference type="CDD" id="cd17323">
    <property type="entry name" value="MFS_Tpo1_MDR_like"/>
    <property type="match status" value="1"/>
</dbReference>
<organism evidence="8 9">
    <name type="scientific">Aspergillus pseudoustus</name>
    <dbReference type="NCBI Taxonomy" id="1810923"/>
    <lineage>
        <taxon>Eukaryota</taxon>
        <taxon>Fungi</taxon>
        <taxon>Dikarya</taxon>
        <taxon>Ascomycota</taxon>
        <taxon>Pezizomycotina</taxon>
        <taxon>Eurotiomycetes</taxon>
        <taxon>Eurotiomycetidae</taxon>
        <taxon>Eurotiales</taxon>
        <taxon>Aspergillaceae</taxon>
        <taxon>Aspergillus</taxon>
        <taxon>Aspergillus subgen. Nidulantes</taxon>
    </lineage>
</organism>
<evidence type="ECO:0000256" key="4">
    <source>
        <dbReference type="ARBA" id="ARBA00023136"/>
    </source>
</evidence>
<dbReference type="InterPro" id="IPR011701">
    <property type="entry name" value="MFS"/>
</dbReference>
<reference evidence="8 9" key="1">
    <citation type="submission" date="2024-07" db="EMBL/GenBank/DDBJ databases">
        <title>Section-level genome sequencing and comparative genomics of Aspergillus sections Usti and Cavernicolus.</title>
        <authorList>
            <consortium name="Lawrence Berkeley National Laboratory"/>
            <person name="Nybo J.L."/>
            <person name="Vesth T.C."/>
            <person name="Theobald S."/>
            <person name="Frisvad J.C."/>
            <person name="Larsen T.O."/>
            <person name="Kjaerboelling I."/>
            <person name="Rothschild-Mancinelli K."/>
            <person name="Lyhne E.K."/>
            <person name="Kogle M.E."/>
            <person name="Barry K."/>
            <person name="Clum A."/>
            <person name="Na H."/>
            <person name="Ledsgaard L."/>
            <person name="Lin J."/>
            <person name="Lipzen A."/>
            <person name="Kuo A."/>
            <person name="Riley R."/>
            <person name="Mondo S."/>
            <person name="Labutti K."/>
            <person name="Haridas S."/>
            <person name="Pangalinan J."/>
            <person name="Salamov A.A."/>
            <person name="Simmons B.A."/>
            <person name="Magnuson J.K."/>
            <person name="Chen J."/>
            <person name="Drula E."/>
            <person name="Henrissat B."/>
            <person name="Wiebenga A."/>
            <person name="Lubbers R.J."/>
            <person name="Gomes A.C."/>
            <person name="Makela M.R."/>
            <person name="Stajich J."/>
            <person name="Grigoriev I.V."/>
            <person name="Mortensen U.H."/>
            <person name="De Vries R.P."/>
            <person name="Baker S.E."/>
            <person name="Andersen M.R."/>
        </authorList>
    </citation>
    <scope>NUCLEOTIDE SEQUENCE [LARGE SCALE GENOMIC DNA]</scope>
    <source>
        <strain evidence="8 9">CBS 123904</strain>
    </source>
</reference>
<dbReference type="Pfam" id="PF07690">
    <property type="entry name" value="MFS_1"/>
    <property type="match status" value="1"/>
</dbReference>
<feature type="transmembrane region" description="Helical" evidence="6">
    <location>
        <begin position="432"/>
        <end position="454"/>
    </location>
</feature>
<dbReference type="Gene3D" id="1.20.1250.20">
    <property type="entry name" value="MFS general substrate transporter like domains"/>
    <property type="match status" value="1"/>
</dbReference>
<accession>A0ABR4IKN9</accession>
<feature type="transmembrane region" description="Helical" evidence="6">
    <location>
        <begin position="220"/>
        <end position="241"/>
    </location>
</feature>
<dbReference type="EMBL" id="JBFXLU010000367">
    <property type="protein sequence ID" value="KAL2828339.1"/>
    <property type="molecule type" value="Genomic_DNA"/>
</dbReference>